<feature type="transmembrane region" description="Helical" evidence="2">
    <location>
        <begin position="241"/>
        <end position="259"/>
    </location>
</feature>
<feature type="region of interest" description="Disordered" evidence="1">
    <location>
        <begin position="1"/>
        <end position="132"/>
    </location>
</feature>
<name>A0A1H5BL45_9ACTN</name>
<organism evidence="3 4">
    <name type="scientific">Streptomyces misionensis</name>
    <dbReference type="NCBI Taxonomy" id="67331"/>
    <lineage>
        <taxon>Bacteria</taxon>
        <taxon>Bacillati</taxon>
        <taxon>Actinomycetota</taxon>
        <taxon>Actinomycetes</taxon>
        <taxon>Kitasatosporales</taxon>
        <taxon>Streptomycetaceae</taxon>
        <taxon>Streptomyces</taxon>
    </lineage>
</organism>
<feature type="transmembrane region" description="Helical" evidence="2">
    <location>
        <begin position="385"/>
        <end position="402"/>
    </location>
</feature>
<reference evidence="3 4" key="1">
    <citation type="submission" date="2016-10" db="EMBL/GenBank/DDBJ databases">
        <authorList>
            <person name="de Groot N.N."/>
        </authorList>
    </citation>
    <scope>NUCLEOTIDE SEQUENCE [LARGE SCALE GENOMIC DNA]</scope>
    <source>
        <strain evidence="3 4">DSM 40306</strain>
    </source>
</reference>
<evidence type="ECO:0000313" key="4">
    <source>
        <dbReference type="Proteomes" id="UP000182375"/>
    </source>
</evidence>
<dbReference type="AlphaFoldDB" id="A0A1H5BL45"/>
<evidence type="ECO:0000256" key="2">
    <source>
        <dbReference type="SAM" id="Phobius"/>
    </source>
</evidence>
<keyword evidence="2" id="KW-0812">Transmembrane</keyword>
<dbReference type="STRING" id="67331.SAMN04490357_5133"/>
<evidence type="ECO:0000256" key="1">
    <source>
        <dbReference type="SAM" id="MobiDB-lite"/>
    </source>
</evidence>
<dbReference type="EMBL" id="FNTD01000004">
    <property type="protein sequence ID" value="SED55343.1"/>
    <property type="molecule type" value="Genomic_DNA"/>
</dbReference>
<feature type="compositionally biased region" description="Low complexity" evidence="1">
    <location>
        <begin position="84"/>
        <end position="94"/>
    </location>
</feature>
<protein>
    <recommendedName>
        <fullName evidence="5">Integral membrane protein</fullName>
    </recommendedName>
</protein>
<evidence type="ECO:0008006" key="5">
    <source>
        <dbReference type="Google" id="ProtNLM"/>
    </source>
</evidence>
<accession>A0A1H5BL45</accession>
<feature type="transmembrane region" description="Helical" evidence="2">
    <location>
        <begin position="271"/>
        <end position="292"/>
    </location>
</feature>
<evidence type="ECO:0000313" key="3">
    <source>
        <dbReference type="EMBL" id="SED55343.1"/>
    </source>
</evidence>
<feature type="compositionally biased region" description="Low complexity" evidence="1">
    <location>
        <begin position="19"/>
        <end position="38"/>
    </location>
</feature>
<gene>
    <name evidence="3" type="ORF">SAMN04490357_5133</name>
</gene>
<proteinExistence type="predicted"/>
<feature type="transmembrane region" description="Helical" evidence="2">
    <location>
        <begin position="356"/>
        <end position="379"/>
    </location>
</feature>
<dbReference type="Proteomes" id="UP000182375">
    <property type="component" value="Unassembled WGS sequence"/>
</dbReference>
<keyword evidence="2" id="KW-1133">Transmembrane helix</keyword>
<sequence>MTDTPGTPRGAEPWGTGAGAFTAPAASGPPGAATRSSGTADEPAPAGPSAGAVDAGPVWARSAQAGERGFGAGEERPGGMPGDAPHTPAARTPAPHMPAPRQPGAPGTGARADRPESAVRAPGGGRAPAPGSGVVDPVKALLHRHRELCERAVDPLEIAAGLEAEGITDRTAARFRHRDVFSLAEELYARVPRTGEARPEPAPPLPVPRIRARWALTALLPGAAGAATVAGLRLTHGHPRLLVAVAGLLAVALAVRAALRTGPLAGPPGPRAWTLWLLGYALFGDGLLHNVLTGGPDTLPDGTPDGDWPTALLPPLALALAVAPAAWCAHLLAAGARRRLAGSRGLEDFTAAVRPLLFGTFTLFLGALAALLALCGPVLGEPAARPQALTLGALLLLARLLTVHRHRRAPALAQAAAAVTQAAALALPLAGRLPHCGFLATPVRTLVDAWGEAAVPALACGIAALTLLLHAGRTLTRASAHAPVGAPE</sequence>
<feature type="transmembrane region" description="Helical" evidence="2">
    <location>
        <begin position="449"/>
        <end position="469"/>
    </location>
</feature>
<keyword evidence="2" id="KW-0472">Membrane</keyword>
<feature type="transmembrane region" description="Helical" evidence="2">
    <location>
        <begin position="312"/>
        <end position="335"/>
    </location>
</feature>
<feature type="transmembrane region" description="Helical" evidence="2">
    <location>
        <begin position="409"/>
        <end position="429"/>
    </location>
</feature>